<dbReference type="AlphaFoldDB" id="A0A8J3W696"/>
<dbReference type="PROSITE" id="PS50801">
    <property type="entry name" value="STAS"/>
    <property type="match status" value="1"/>
</dbReference>
<proteinExistence type="inferred from homology"/>
<evidence type="ECO:0000259" key="3">
    <source>
        <dbReference type="PROSITE" id="PS50801"/>
    </source>
</evidence>
<dbReference type="Proteomes" id="UP000616724">
    <property type="component" value="Unassembled WGS sequence"/>
</dbReference>
<dbReference type="Gene3D" id="3.30.750.24">
    <property type="entry name" value="STAS domain"/>
    <property type="match status" value="1"/>
</dbReference>
<gene>
    <name evidence="4" type="ORF">Plo01_40410</name>
</gene>
<dbReference type="PANTHER" id="PTHR33495:SF2">
    <property type="entry name" value="ANTI-SIGMA FACTOR ANTAGONIST TM_1081-RELATED"/>
    <property type="match status" value="1"/>
</dbReference>
<dbReference type="InterPro" id="IPR003658">
    <property type="entry name" value="Anti-sigma_ant"/>
</dbReference>
<protein>
    <recommendedName>
        <fullName evidence="2">Anti-sigma factor antagonist</fullName>
    </recommendedName>
</protein>
<evidence type="ECO:0000256" key="1">
    <source>
        <dbReference type="ARBA" id="ARBA00009013"/>
    </source>
</evidence>
<dbReference type="SUPFAM" id="SSF52091">
    <property type="entry name" value="SpoIIaa-like"/>
    <property type="match status" value="1"/>
</dbReference>
<dbReference type="InterPro" id="IPR002645">
    <property type="entry name" value="STAS_dom"/>
</dbReference>
<dbReference type="PANTHER" id="PTHR33495">
    <property type="entry name" value="ANTI-SIGMA FACTOR ANTAGONIST TM_1081-RELATED-RELATED"/>
    <property type="match status" value="1"/>
</dbReference>
<feature type="domain" description="STAS" evidence="3">
    <location>
        <begin position="20"/>
        <end position="122"/>
    </location>
</feature>
<comment type="similarity">
    <text evidence="1 2">Belongs to the anti-sigma-factor antagonist family.</text>
</comment>
<name>A0A8J3W696_9ACTN</name>
<reference evidence="4 5" key="1">
    <citation type="submission" date="2021-01" db="EMBL/GenBank/DDBJ databases">
        <title>Whole genome shotgun sequence of Planobispora longispora NBRC 13918.</title>
        <authorList>
            <person name="Komaki H."/>
            <person name="Tamura T."/>
        </authorList>
    </citation>
    <scope>NUCLEOTIDE SEQUENCE [LARGE SCALE GENOMIC DNA]</scope>
    <source>
        <strain evidence="4 5">NBRC 13918</strain>
    </source>
</reference>
<evidence type="ECO:0000256" key="2">
    <source>
        <dbReference type="RuleBase" id="RU003749"/>
    </source>
</evidence>
<dbReference type="EMBL" id="BOOH01000033">
    <property type="protein sequence ID" value="GIH77612.1"/>
    <property type="molecule type" value="Genomic_DNA"/>
</dbReference>
<dbReference type="RefSeq" id="WP_203892172.1">
    <property type="nucleotide sequence ID" value="NZ_BOOH01000033.1"/>
</dbReference>
<dbReference type="InterPro" id="IPR036513">
    <property type="entry name" value="STAS_dom_sf"/>
</dbReference>
<evidence type="ECO:0000313" key="4">
    <source>
        <dbReference type="EMBL" id="GIH77612.1"/>
    </source>
</evidence>
<dbReference type="CDD" id="cd07043">
    <property type="entry name" value="STAS_anti-anti-sigma_factors"/>
    <property type="match status" value="1"/>
</dbReference>
<accession>A0A8J3W696</accession>
<dbReference type="GO" id="GO:0043856">
    <property type="term" value="F:anti-sigma factor antagonist activity"/>
    <property type="evidence" value="ECO:0007669"/>
    <property type="project" value="InterPro"/>
</dbReference>
<sequence length="128" mass="13716">MATPARSNRRLVVAVDTTAEEIAVMRLSGNLDINSVPVLQAYLEPLWRQPRLSGLVVDVAEVDFCDSTGLGKLMGARNLCQGRGVGFALAGAVGIMQRLLVLTGLHPYLDTYPDADAAVRNLASPPER</sequence>
<dbReference type="NCBIfam" id="TIGR00377">
    <property type="entry name" value="ant_ant_sig"/>
    <property type="match status" value="1"/>
</dbReference>
<dbReference type="Pfam" id="PF01740">
    <property type="entry name" value="STAS"/>
    <property type="match status" value="1"/>
</dbReference>
<evidence type="ECO:0000313" key="5">
    <source>
        <dbReference type="Proteomes" id="UP000616724"/>
    </source>
</evidence>
<keyword evidence="5" id="KW-1185">Reference proteome</keyword>
<organism evidence="4 5">
    <name type="scientific">Planobispora longispora</name>
    <dbReference type="NCBI Taxonomy" id="28887"/>
    <lineage>
        <taxon>Bacteria</taxon>
        <taxon>Bacillati</taxon>
        <taxon>Actinomycetota</taxon>
        <taxon>Actinomycetes</taxon>
        <taxon>Streptosporangiales</taxon>
        <taxon>Streptosporangiaceae</taxon>
        <taxon>Planobispora</taxon>
    </lineage>
</organism>
<comment type="caution">
    <text evidence="4">The sequence shown here is derived from an EMBL/GenBank/DDBJ whole genome shotgun (WGS) entry which is preliminary data.</text>
</comment>